<dbReference type="Pfam" id="PF00355">
    <property type="entry name" value="Rieske"/>
    <property type="match status" value="1"/>
</dbReference>
<organism evidence="8 9">
    <name type="scientific">Sulfobacillus thermosulfidooxidans (strain DSM 9293 / VKM B-1269 / AT-1)</name>
    <dbReference type="NCBI Taxonomy" id="929705"/>
    <lineage>
        <taxon>Bacteria</taxon>
        <taxon>Bacillati</taxon>
        <taxon>Bacillota</taxon>
        <taxon>Clostridia</taxon>
        <taxon>Eubacteriales</taxon>
        <taxon>Clostridiales Family XVII. Incertae Sedis</taxon>
        <taxon>Sulfobacillus</taxon>
    </lineage>
</organism>
<dbReference type="CDD" id="cd03530">
    <property type="entry name" value="Rieske_NirD_small_Bacillus"/>
    <property type="match status" value="1"/>
</dbReference>
<dbReference type="PANTHER" id="PTHR21496:SF23">
    <property type="entry name" value="3-PHENYLPROPIONATE_CINNAMIC ACID DIOXYGENASE FERREDOXIN SUBUNIT"/>
    <property type="match status" value="1"/>
</dbReference>
<dbReference type="RefSeq" id="WP_076006446.1">
    <property type="nucleotide sequence ID" value="NZ_FWWY01000001.1"/>
</dbReference>
<keyword evidence="2" id="KW-0479">Metal-binding</keyword>
<feature type="domain" description="Rieske" evidence="7">
    <location>
        <begin position="4"/>
        <end position="99"/>
    </location>
</feature>
<dbReference type="Proteomes" id="UP000192660">
    <property type="component" value="Unassembled WGS sequence"/>
</dbReference>
<dbReference type="EMBL" id="FWWY01000001">
    <property type="protein sequence ID" value="SMC04758.1"/>
    <property type="molecule type" value="Genomic_DNA"/>
</dbReference>
<dbReference type="Gene3D" id="2.102.10.10">
    <property type="entry name" value="Rieske [2Fe-2S] iron-sulphur domain"/>
    <property type="match status" value="1"/>
</dbReference>
<dbReference type="GO" id="GO:0046872">
    <property type="term" value="F:metal ion binding"/>
    <property type="evidence" value="ECO:0007669"/>
    <property type="project" value="UniProtKB-KW"/>
</dbReference>
<accession>A0A1W1WEN0</accession>
<evidence type="ECO:0000256" key="6">
    <source>
        <dbReference type="ARBA" id="ARBA00023063"/>
    </source>
</evidence>
<keyword evidence="9" id="KW-1185">Reference proteome</keyword>
<dbReference type="GO" id="GO:0016705">
    <property type="term" value="F:oxidoreductase activity, acting on paired donors, with incorporation or reduction of molecular oxygen"/>
    <property type="evidence" value="ECO:0007669"/>
    <property type="project" value="UniProtKB-ARBA"/>
</dbReference>
<evidence type="ECO:0000313" key="8">
    <source>
        <dbReference type="EMBL" id="SMC04758.1"/>
    </source>
</evidence>
<evidence type="ECO:0000256" key="2">
    <source>
        <dbReference type="ARBA" id="ARBA00022723"/>
    </source>
</evidence>
<gene>
    <name evidence="8" type="ORF">SAMN00768000_1824</name>
</gene>
<protein>
    <submittedName>
        <fullName evidence="8">Assimilatory nitrite reductase (NAD(P)H) small subunit</fullName>
    </submittedName>
</protein>
<dbReference type="SUPFAM" id="SSF50022">
    <property type="entry name" value="ISP domain"/>
    <property type="match status" value="1"/>
</dbReference>
<evidence type="ECO:0000256" key="4">
    <source>
        <dbReference type="ARBA" id="ARBA00023004"/>
    </source>
</evidence>
<keyword evidence="5" id="KW-0411">Iron-sulfur</keyword>
<dbReference type="GO" id="GO:0004497">
    <property type="term" value="F:monooxygenase activity"/>
    <property type="evidence" value="ECO:0007669"/>
    <property type="project" value="UniProtKB-ARBA"/>
</dbReference>
<keyword evidence="1" id="KW-0001">2Fe-2S</keyword>
<dbReference type="PANTHER" id="PTHR21496">
    <property type="entry name" value="FERREDOXIN-RELATED"/>
    <property type="match status" value="1"/>
</dbReference>
<proteinExistence type="predicted"/>
<keyword evidence="4" id="KW-0408">Iron</keyword>
<dbReference type="GO" id="GO:0042128">
    <property type="term" value="P:nitrate assimilation"/>
    <property type="evidence" value="ECO:0007669"/>
    <property type="project" value="UniProtKB-KW"/>
</dbReference>
<dbReference type="GO" id="GO:0008942">
    <property type="term" value="F:nitrite reductase [NAD(P)H] activity"/>
    <property type="evidence" value="ECO:0007669"/>
    <property type="project" value="InterPro"/>
</dbReference>
<keyword evidence="6" id="KW-0534">Nitrate assimilation</keyword>
<dbReference type="InterPro" id="IPR036922">
    <property type="entry name" value="Rieske_2Fe-2S_sf"/>
</dbReference>
<dbReference type="AlphaFoldDB" id="A0A1W1WEN0"/>
<dbReference type="STRING" id="28034.BFX07_01800"/>
<dbReference type="GO" id="GO:0051537">
    <property type="term" value="F:2 iron, 2 sulfur cluster binding"/>
    <property type="evidence" value="ECO:0007669"/>
    <property type="project" value="UniProtKB-KW"/>
</dbReference>
<evidence type="ECO:0000259" key="7">
    <source>
        <dbReference type="PROSITE" id="PS51296"/>
    </source>
</evidence>
<evidence type="ECO:0000313" key="9">
    <source>
        <dbReference type="Proteomes" id="UP000192660"/>
    </source>
</evidence>
<dbReference type="InterPro" id="IPR017941">
    <property type="entry name" value="Rieske_2Fe-2S"/>
</dbReference>
<evidence type="ECO:0000256" key="5">
    <source>
        <dbReference type="ARBA" id="ARBA00023014"/>
    </source>
</evidence>
<dbReference type="PROSITE" id="PS51296">
    <property type="entry name" value="RIESKE"/>
    <property type="match status" value="1"/>
</dbReference>
<sequence length="121" mass="13261">MAWIKVLRFSDVAPQTGRKVIVGNCHLAVFRLRDGTLRAIANQCPHRQGSLADGIVSGHHVYCPLHDWKINLDNGCAEAPDQGETSVFPVKVVEDNIYIELDDMALAMCTGVSQTVLSQSE</sequence>
<dbReference type="NCBIfam" id="TIGR02378">
    <property type="entry name" value="nirD_assim_sml"/>
    <property type="match status" value="1"/>
</dbReference>
<dbReference type="InterPro" id="IPR012748">
    <property type="entry name" value="Rieske-like_NirD"/>
</dbReference>
<reference evidence="9" key="1">
    <citation type="submission" date="2017-04" db="EMBL/GenBank/DDBJ databases">
        <authorList>
            <person name="Varghese N."/>
            <person name="Submissions S."/>
        </authorList>
    </citation>
    <scope>NUCLEOTIDE SEQUENCE [LARGE SCALE GENOMIC DNA]</scope>
    <source>
        <strain evidence="9">DSM 9293</strain>
    </source>
</reference>
<evidence type="ECO:0000256" key="1">
    <source>
        <dbReference type="ARBA" id="ARBA00022714"/>
    </source>
</evidence>
<evidence type="ECO:0000256" key="3">
    <source>
        <dbReference type="ARBA" id="ARBA00023002"/>
    </source>
</evidence>
<keyword evidence="3" id="KW-0560">Oxidoreductase</keyword>
<name>A0A1W1WEN0_SULTA</name>